<feature type="domain" description="Nucleotidyl transferase" evidence="7">
    <location>
        <begin position="11"/>
        <end position="265"/>
    </location>
</feature>
<evidence type="ECO:0000313" key="8">
    <source>
        <dbReference type="EMBL" id="ABL97735.1"/>
    </source>
</evidence>
<keyword evidence="4 6" id="KW-0548">Nucleotidyltransferase</keyword>
<dbReference type="CDD" id="cd02541">
    <property type="entry name" value="UGPase_prokaryotic"/>
    <property type="match status" value="1"/>
</dbReference>
<evidence type="ECO:0000256" key="4">
    <source>
        <dbReference type="ARBA" id="ARBA00022695"/>
    </source>
</evidence>
<evidence type="ECO:0000259" key="7">
    <source>
        <dbReference type="Pfam" id="PF00483"/>
    </source>
</evidence>
<dbReference type="InterPro" id="IPR005771">
    <property type="entry name" value="GalU_uridylyltTrfase_bac/arc"/>
</dbReference>
<accession>A4GI24</accession>
<organism evidence="8">
    <name type="scientific">uncultured marine bacterium EB0_41B09</name>
    <dbReference type="NCBI Taxonomy" id="415438"/>
    <lineage>
        <taxon>Bacteria</taxon>
        <taxon>environmental samples</taxon>
    </lineage>
</organism>
<comment type="similarity">
    <text evidence="1 6">Belongs to the UDPGP type 2 family.</text>
</comment>
<proteinExistence type="inferred from homology"/>
<dbReference type="PANTHER" id="PTHR43197">
    <property type="entry name" value="UTP--GLUCOSE-1-PHOSPHATE URIDYLYLTRANSFERASE"/>
    <property type="match status" value="1"/>
</dbReference>
<comment type="catalytic activity">
    <reaction evidence="5 6">
        <text>alpha-D-glucose 1-phosphate + UTP + H(+) = UDP-alpha-D-glucose + diphosphate</text>
        <dbReference type="Rhea" id="RHEA:19889"/>
        <dbReference type="ChEBI" id="CHEBI:15378"/>
        <dbReference type="ChEBI" id="CHEBI:33019"/>
        <dbReference type="ChEBI" id="CHEBI:46398"/>
        <dbReference type="ChEBI" id="CHEBI:58601"/>
        <dbReference type="ChEBI" id="CHEBI:58885"/>
        <dbReference type="EC" id="2.7.7.9"/>
    </reaction>
</comment>
<dbReference type="EC" id="2.7.7.9" evidence="2 6"/>
<name>A4GI24_9BACT</name>
<evidence type="ECO:0000256" key="2">
    <source>
        <dbReference type="ARBA" id="ARBA00012415"/>
    </source>
</evidence>
<evidence type="ECO:0000256" key="3">
    <source>
        <dbReference type="ARBA" id="ARBA00022679"/>
    </source>
</evidence>
<protein>
    <recommendedName>
        <fullName evidence="2 6">UTP--glucose-1-phosphate uridylyltransferase</fullName>
        <ecNumber evidence="2 6">2.7.7.9</ecNumber>
    </recommendedName>
    <alternativeName>
        <fullName evidence="6">UDP-glucose pyrophosphorylase</fullName>
    </alternativeName>
</protein>
<dbReference type="AlphaFoldDB" id="A4GI24"/>
<keyword evidence="3 6" id="KW-0808">Transferase</keyword>
<evidence type="ECO:0000256" key="5">
    <source>
        <dbReference type="ARBA" id="ARBA00048128"/>
    </source>
</evidence>
<evidence type="ECO:0000256" key="1">
    <source>
        <dbReference type="ARBA" id="ARBA00006890"/>
    </source>
</evidence>
<gene>
    <name evidence="8" type="ORF">MBMO_EB0-41B09.0005</name>
</gene>
<reference evidence="8" key="1">
    <citation type="journal article" date="2007" name="Environ. Microbiol.">
        <title>Proteorhodopsin photosystem gene clusters exhibit co-evolutionary trends and shared ancestry among diverse marine microbial phyla.</title>
        <authorList>
            <person name="McCarren J."/>
            <person name="Delong E.F."/>
        </authorList>
    </citation>
    <scope>NUCLEOTIDE SEQUENCE</scope>
</reference>
<dbReference type="PANTHER" id="PTHR43197:SF1">
    <property type="entry name" value="UTP--GLUCOSE-1-PHOSPHATE URIDYLYLTRANSFERASE"/>
    <property type="match status" value="1"/>
</dbReference>
<dbReference type="GO" id="GO:0006011">
    <property type="term" value="P:UDP-alpha-D-glucose metabolic process"/>
    <property type="evidence" value="ECO:0007669"/>
    <property type="project" value="InterPro"/>
</dbReference>
<evidence type="ECO:0000256" key="6">
    <source>
        <dbReference type="RuleBase" id="RU361259"/>
    </source>
</evidence>
<dbReference type="Pfam" id="PF00483">
    <property type="entry name" value="NTP_transferase"/>
    <property type="match status" value="1"/>
</dbReference>
<dbReference type="Gene3D" id="3.90.550.10">
    <property type="entry name" value="Spore Coat Polysaccharide Biosynthesis Protein SpsA, Chain A"/>
    <property type="match status" value="1"/>
</dbReference>
<dbReference type="GO" id="GO:0003983">
    <property type="term" value="F:UTP:glucose-1-phosphate uridylyltransferase activity"/>
    <property type="evidence" value="ECO:0007669"/>
    <property type="project" value="UniProtKB-EC"/>
</dbReference>
<dbReference type="InterPro" id="IPR005835">
    <property type="entry name" value="NTP_transferase_dom"/>
</dbReference>
<dbReference type="NCBIfam" id="TIGR01099">
    <property type="entry name" value="galU"/>
    <property type="match status" value="1"/>
</dbReference>
<dbReference type="InterPro" id="IPR029044">
    <property type="entry name" value="Nucleotide-diphossugar_trans"/>
</dbReference>
<sequence length="287" mass="31933">MNIKKVVFPVAGLGSRFLPATKAIPKEMLPINDKPLIQYAVEEAIDAGFTELIFITGETKRAITDHFEFNPDLTISNLTTDKKKYLSEMHKIIPDNVSCKYILQDEPLGLGHAILQAKEAVGKEPFAVVLADDLIDAKQGVLQQMLDRYEDENSSIVSVQKIKKSESVNYGIIEFKGDTNALIKTTDIVEKPLPENAPSSFGVVGRYIFCNKIFSYLEKISVGVGNEIQLTDAIKLLLKTNPIYSYVFTGTRYDCGSKLGFIKANISFALKDDQTKNELKGFIKNLL</sequence>
<dbReference type="EMBL" id="EF089400">
    <property type="protein sequence ID" value="ABL97735.1"/>
    <property type="molecule type" value="Genomic_DNA"/>
</dbReference>
<dbReference type="SUPFAM" id="SSF53448">
    <property type="entry name" value="Nucleotide-diphospho-sugar transferases"/>
    <property type="match status" value="1"/>
</dbReference>